<keyword evidence="2" id="KW-0472">Membrane</keyword>
<sequence>MDPDLERGHSRPSLHMRSLSGFGGSTTAGGLSSPQSMYVTEPAIDEKVSPDDRHGGARTSTFSRSMSGLHRRDTSLSQTPSSDPSSKIWGLYISQAERIDKEHSDSWTANTDGVLVFTGLFSAVVATFLVVSYPLLQPSSTDTTNQLLTQISQQLSSNGTGSSRPLSPANNSFHPPASAVRVNTLWFTSLAFSTACALWATLMQQWTRRYVQVADRPYAPPRRARIRAFFSDGVEKFALAAAVEVLPALLHTSVLLFYIGLIDFLININHTVAFFLLTWVAVGVLTYFVLSMMPLFFPNSPYQTPLSSLCWFVMEAAPLIWLWLRRRDTHNRRTNIKHGMREALESKAIGHTSRDTKALQWTLKTLDEDHKLEEFLDGLPGLFHGSESQDSAEFKKGLEKLVRQVADNLFATCTTGLLPEGLRRQRLTACLEAIWCFPGTIDRHFREIREQWGKVTNDPWGPLSAETWAVASNMTTDSDPLTALRALCIQALMAVMWKRGRWQCAELEAAALLQRQLGVSSVDIDRYASGDQLQLAVAADLLSKSLPLLQKLNELGTGADTLRELKAILDMICGELDASDVPQELRARFVNSAEVMKVFNVQNVARHSHGHASIDLNGPWVKIFNTPWA</sequence>
<feature type="compositionally biased region" description="Basic and acidic residues" evidence="1">
    <location>
        <begin position="44"/>
        <end position="55"/>
    </location>
</feature>
<dbReference type="EMBL" id="WHVB01000002">
    <property type="protein sequence ID" value="KAF8486469.1"/>
    <property type="molecule type" value="Genomic_DNA"/>
</dbReference>
<feature type="compositionally biased region" description="Polar residues" evidence="1">
    <location>
        <begin position="28"/>
        <end position="38"/>
    </location>
</feature>
<name>A0A9P5TE04_9AGAM</name>
<dbReference type="Pfam" id="PF20153">
    <property type="entry name" value="DUF6535"/>
    <property type="match status" value="1"/>
</dbReference>
<keyword evidence="2" id="KW-1133">Transmembrane helix</keyword>
<dbReference type="OrthoDB" id="3219854at2759"/>
<feature type="transmembrane region" description="Helical" evidence="2">
    <location>
        <begin position="114"/>
        <end position="136"/>
    </location>
</feature>
<evidence type="ECO:0000256" key="2">
    <source>
        <dbReference type="SAM" id="Phobius"/>
    </source>
</evidence>
<evidence type="ECO:0000256" key="1">
    <source>
        <dbReference type="SAM" id="MobiDB-lite"/>
    </source>
</evidence>
<evidence type="ECO:0000313" key="4">
    <source>
        <dbReference type="EMBL" id="KAF8486469.1"/>
    </source>
</evidence>
<feature type="transmembrane region" description="Helical" evidence="2">
    <location>
        <begin position="302"/>
        <end position="324"/>
    </location>
</feature>
<keyword evidence="2" id="KW-0812">Transmembrane</keyword>
<feature type="transmembrane region" description="Helical" evidence="2">
    <location>
        <begin position="271"/>
        <end position="290"/>
    </location>
</feature>
<feature type="compositionally biased region" description="Low complexity" evidence="1">
    <location>
        <begin position="75"/>
        <end position="85"/>
    </location>
</feature>
<comment type="caution">
    <text evidence="4">The sequence shown here is derived from an EMBL/GenBank/DDBJ whole genome shotgun (WGS) entry which is preliminary data.</text>
</comment>
<accession>A0A9P5TE04</accession>
<keyword evidence="5" id="KW-1185">Reference proteome</keyword>
<evidence type="ECO:0000259" key="3">
    <source>
        <dbReference type="Pfam" id="PF20153"/>
    </source>
</evidence>
<feature type="transmembrane region" description="Helical" evidence="2">
    <location>
        <begin position="237"/>
        <end position="259"/>
    </location>
</feature>
<reference evidence="4" key="2">
    <citation type="journal article" date="2020" name="Nat. Commun.">
        <title>Large-scale genome sequencing of mycorrhizal fungi provides insights into the early evolution of symbiotic traits.</title>
        <authorList>
            <person name="Miyauchi S."/>
            <person name="Kiss E."/>
            <person name="Kuo A."/>
            <person name="Drula E."/>
            <person name="Kohler A."/>
            <person name="Sanchez-Garcia M."/>
            <person name="Morin E."/>
            <person name="Andreopoulos B."/>
            <person name="Barry K.W."/>
            <person name="Bonito G."/>
            <person name="Buee M."/>
            <person name="Carver A."/>
            <person name="Chen C."/>
            <person name="Cichocki N."/>
            <person name="Clum A."/>
            <person name="Culley D."/>
            <person name="Crous P.W."/>
            <person name="Fauchery L."/>
            <person name="Girlanda M."/>
            <person name="Hayes R.D."/>
            <person name="Keri Z."/>
            <person name="LaButti K."/>
            <person name="Lipzen A."/>
            <person name="Lombard V."/>
            <person name="Magnuson J."/>
            <person name="Maillard F."/>
            <person name="Murat C."/>
            <person name="Nolan M."/>
            <person name="Ohm R.A."/>
            <person name="Pangilinan J."/>
            <person name="Pereira M.F."/>
            <person name="Perotto S."/>
            <person name="Peter M."/>
            <person name="Pfister S."/>
            <person name="Riley R."/>
            <person name="Sitrit Y."/>
            <person name="Stielow J.B."/>
            <person name="Szollosi G."/>
            <person name="Zifcakova L."/>
            <person name="Stursova M."/>
            <person name="Spatafora J.W."/>
            <person name="Tedersoo L."/>
            <person name="Vaario L.M."/>
            <person name="Yamada A."/>
            <person name="Yan M."/>
            <person name="Wang P."/>
            <person name="Xu J."/>
            <person name="Bruns T."/>
            <person name="Baldrian P."/>
            <person name="Vilgalys R."/>
            <person name="Dunand C."/>
            <person name="Henrissat B."/>
            <person name="Grigoriev I.V."/>
            <person name="Hibbett D."/>
            <person name="Nagy L.G."/>
            <person name="Martin F.M."/>
        </authorList>
    </citation>
    <scope>NUCLEOTIDE SEQUENCE</scope>
    <source>
        <strain evidence="4">Prilba</strain>
    </source>
</reference>
<evidence type="ECO:0000313" key="5">
    <source>
        <dbReference type="Proteomes" id="UP000759537"/>
    </source>
</evidence>
<organism evidence="4 5">
    <name type="scientific">Russula ochroleuca</name>
    <dbReference type="NCBI Taxonomy" id="152965"/>
    <lineage>
        <taxon>Eukaryota</taxon>
        <taxon>Fungi</taxon>
        <taxon>Dikarya</taxon>
        <taxon>Basidiomycota</taxon>
        <taxon>Agaricomycotina</taxon>
        <taxon>Agaricomycetes</taxon>
        <taxon>Russulales</taxon>
        <taxon>Russulaceae</taxon>
        <taxon>Russula</taxon>
    </lineage>
</organism>
<feature type="transmembrane region" description="Helical" evidence="2">
    <location>
        <begin position="184"/>
        <end position="202"/>
    </location>
</feature>
<dbReference type="AlphaFoldDB" id="A0A9P5TE04"/>
<protein>
    <recommendedName>
        <fullName evidence="3">DUF6535 domain-containing protein</fullName>
    </recommendedName>
</protein>
<proteinExistence type="predicted"/>
<feature type="domain" description="DUF6535" evidence="3">
    <location>
        <begin position="89"/>
        <end position="266"/>
    </location>
</feature>
<reference evidence="4" key="1">
    <citation type="submission" date="2019-10" db="EMBL/GenBank/DDBJ databases">
        <authorList>
            <consortium name="DOE Joint Genome Institute"/>
            <person name="Kuo A."/>
            <person name="Miyauchi S."/>
            <person name="Kiss E."/>
            <person name="Drula E."/>
            <person name="Kohler A."/>
            <person name="Sanchez-Garcia M."/>
            <person name="Andreopoulos B."/>
            <person name="Barry K.W."/>
            <person name="Bonito G."/>
            <person name="Buee M."/>
            <person name="Carver A."/>
            <person name="Chen C."/>
            <person name="Cichocki N."/>
            <person name="Clum A."/>
            <person name="Culley D."/>
            <person name="Crous P.W."/>
            <person name="Fauchery L."/>
            <person name="Girlanda M."/>
            <person name="Hayes R."/>
            <person name="Keri Z."/>
            <person name="LaButti K."/>
            <person name="Lipzen A."/>
            <person name="Lombard V."/>
            <person name="Magnuson J."/>
            <person name="Maillard F."/>
            <person name="Morin E."/>
            <person name="Murat C."/>
            <person name="Nolan M."/>
            <person name="Ohm R."/>
            <person name="Pangilinan J."/>
            <person name="Pereira M."/>
            <person name="Perotto S."/>
            <person name="Peter M."/>
            <person name="Riley R."/>
            <person name="Sitrit Y."/>
            <person name="Stielow B."/>
            <person name="Szollosi G."/>
            <person name="Zifcakova L."/>
            <person name="Stursova M."/>
            <person name="Spatafora J.W."/>
            <person name="Tedersoo L."/>
            <person name="Vaario L.-M."/>
            <person name="Yamada A."/>
            <person name="Yan M."/>
            <person name="Wang P."/>
            <person name="Xu J."/>
            <person name="Bruns T."/>
            <person name="Baldrian P."/>
            <person name="Vilgalys R."/>
            <person name="Henrissat B."/>
            <person name="Grigoriev I.V."/>
            <person name="Hibbett D."/>
            <person name="Nagy L.G."/>
            <person name="Martin F.M."/>
        </authorList>
    </citation>
    <scope>NUCLEOTIDE SEQUENCE</scope>
    <source>
        <strain evidence="4">Prilba</strain>
    </source>
</reference>
<dbReference type="Proteomes" id="UP000759537">
    <property type="component" value="Unassembled WGS sequence"/>
</dbReference>
<feature type="region of interest" description="Disordered" evidence="1">
    <location>
        <begin position="1"/>
        <end position="85"/>
    </location>
</feature>
<gene>
    <name evidence="4" type="ORF">DFH94DRAFT_661556</name>
</gene>
<dbReference type="InterPro" id="IPR045338">
    <property type="entry name" value="DUF6535"/>
</dbReference>